<dbReference type="GO" id="GO:0003993">
    <property type="term" value="F:acid phosphatase activity"/>
    <property type="evidence" value="ECO:0007669"/>
    <property type="project" value="InterPro"/>
</dbReference>
<feature type="domain" description="Fibronectin type-III" evidence="3">
    <location>
        <begin position="413"/>
        <end position="508"/>
    </location>
</feature>
<dbReference type="Proteomes" id="UP000178495">
    <property type="component" value="Unassembled WGS sequence"/>
</dbReference>
<evidence type="ECO:0000313" key="5">
    <source>
        <dbReference type="Proteomes" id="UP000178495"/>
    </source>
</evidence>
<feature type="coiled-coil region" evidence="1">
    <location>
        <begin position="31"/>
        <end position="65"/>
    </location>
</feature>
<protein>
    <recommendedName>
        <fullName evidence="3">Fibronectin type-III domain-containing protein</fullName>
    </recommendedName>
</protein>
<accession>A0A1G2CHC6</accession>
<feature type="chain" id="PRO_5009582319" description="Fibronectin type-III domain-containing protein" evidence="2">
    <location>
        <begin position="25"/>
        <end position="508"/>
    </location>
</feature>
<dbReference type="Gene3D" id="2.60.40.380">
    <property type="entry name" value="Purple acid phosphatase-like, N-terminal"/>
    <property type="match status" value="1"/>
</dbReference>
<gene>
    <name evidence="4" type="ORF">A3A43_02335</name>
</gene>
<dbReference type="InterPro" id="IPR003961">
    <property type="entry name" value="FN3_dom"/>
</dbReference>
<reference evidence="4 5" key="1">
    <citation type="journal article" date="2016" name="Nat. Commun.">
        <title>Thousands of microbial genomes shed light on interconnected biogeochemical processes in an aquifer system.</title>
        <authorList>
            <person name="Anantharaman K."/>
            <person name="Brown C.T."/>
            <person name="Hug L.A."/>
            <person name="Sharon I."/>
            <person name="Castelle C.J."/>
            <person name="Probst A.J."/>
            <person name="Thomas B.C."/>
            <person name="Singh A."/>
            <person name="Wilkins M.J."/>
            <person name="Karaoz U."/>
            <person name="Brodie E.L."/>
            <person name="Williams K.H."/>
            <person name="Hubbard S.S."/>
            <person name="Banfield J.F."/>
        </authorList>
    </citation>
    <scope>NUCLEOTIDE SEQUENCE [LARGE SCALE GENOMIC DNA]</scope>
</reference>
<dbReference type="PROSITE" id="PS50853">
    <property type="entry name" value="FN3"/>
    <property type="match status" value="1"/>
</dbReference>
<dbReference type="Gene3D" id="2.60.40.10">
    <property type="entry name" value="Immunoglobulins"/>
    <property type="match status" value="2"/>
</dbReference>
<dbReference type="SUPFAM" id="SSF49363">
    <property type="entry name" value="Purple acid phosphatase, N-terminal domain"/>
    <property type="match status" value="1"/>
</dbReference>
<dbReference type="Gene3D" id="1.10.101.10">
    <property type="entry name" value="PGBD-like superfamily/PGBD"/>
    <property type="match status" value="1"/>
</dbReference>
<dbReference type="GO" id="GO:0046872">
    <property type="term" value="F:metal ion binding"/>
    <property type="evidence" value="ECO:0007669"/>
    <property type="project" value="InterPro"/>
</dbReference>
<evidence type="ECO:0000259" key="3">
    <source>
        <dbReference type="PROSITE" id="PS50853"/>
    </source>
</evidence>
<dbReference type="SUPFAM" id="SSF49265">
    <property type="entry name" value="Fibronectin type III"/>
    <property type="match status" value="1"/>
</dbReference>
<proteinExistence type="predicted"/>
<comment type="caution">
    <text evidence="4">The sequence shown here is derived from an EMBL/GenBank/DDBJ whole genome shotgun (WGS) entry which is preliminary data.</text>
</comment>
<dbReference type="InterPro" id="IPR036365">
    <property type="entry name" value="PGBD-like_sf"/>
</dbReference>
<dbReference type="AlphaFoldDB" id="A0A1G2CHC6"/>
<feature type="signal peptide" evidence="2">
    <location>
        <begin position="1"/>
        <end position="24"/>
    </location>
</feature>
<dbReference type="InterPro" id="IPR008963">
    <property type="entry name" value="Purple_acid_Pase-like_N"/>
</dbReference>
<name>A0A1G2CHC6_9BACT</name>
<keyword evidence="1" id="KW-0175">Coiled coil</keyword>
<dbReference type="Pfam" id="PF01471">
    <property type="entry name" value="PG_binding_1"/>
    <property type="match status" value="1"/>
</dbReference>
<sequence length="508" mass="53103">MKRIALGLAAVLLLNLAPGGTALAQTSSSSVAALQAQIAALLQQIKTLQAQIQQLEIQKQQTVSQLLTMLREGMRGDEVSTLQALLAADAEIYPEGLVTGYFGQLTANAVKRFQKKFGIEQVGFVGPKTLKKLNEYFEEHPLGIESSRDDDDDDDSDAKKMAIIINASGTAGRLCAIVPPGHLIAPGWLRKHDKPLVPVCQILPPGIIKKLPPSPTSTTDVIPPAISGVAASPSVSSTAITWATNEAASSQVFYGATTAYGSSTVLDGTLVTGHAQTLSGLSPVTTYHFQVQSRDAAGNLATSSDQTFVTLAVADVTAPVISGIAASPSTSSVAVSWVTNEPANSRMFYGTTTAYGSSTTLDTVLVASHGQMILGLLPATTYHFRIQSQDASGNTATSSDQIVVTLALPDTTPPVISALTATPSSMNATVNWTTNEPGTTKVYYSTVTPLVLTATSTLSMENVTLVTDHSLLLTGLTATTTYYFAAESRDASGNVATSSEQTFTTTGL</sequence>
<dbReference type="InterPro" id="IPR036366">
    <property type="entry name" value="PGBDSf"/>
</dbReference>
<keyword evidence="2" id="KW-0732">Signal</keyword>
<dbReference type="SUPFAM" id="SSF47090">
    <property type="entry name" value="PGBD-like"/>
    <property type="match status" value="1"/>
</dbReference>
<evidence type="ECO:0000256" key="1">
    <source>
        <dbReference type="SAM" id="Coils"/>
    </source>
</evidence>
<evidence type="ECO:0000256" key="2">
    <source>
        <dbReference type="SAM" id="SignalP"/>
    </source>
</evidence>
<dbReference type="SMART" id="SM00060">
    <property type="entry name" value="FN3"/>
    <property type="match status" value="3"/>
</dbReference>
<dbReference type="InterPro" id="IPR036116">
    <property type="entry name" value="FN3_sf"/>
</dbReference>
<evidence type="ECO:0000313" key="4">
    <source>
        <dbReference type="EMBL" id="OGZ00814.1"/>
    </source>
</evidence>
<dbReference type="InterPro" id="IPR013783">
    <property type="entry name" value="Ig-like_fold"/>
</dbReference>
<dbReference type="InterPro" id="IPR002477">
    <property type="entry name" value="Peptidoglycan-bd-like"/>
</dbReference>
<dbReference type="EMBL" id="MHLC01000026">
    <property type="protein sequence ID" value="OGZ00814.1"/>
    <property type="molecule type" value="Genomic_DNA"/>
</dbReference>
<organism evidence="4 5">
    <name type="scientific">Candidatus Liptonbacteria bacterium RIFCSPLOWO2_01_FULL_56_20</name>
    <dbReference type="NCBI Taxonomy" id="1798652"/>
    <lineage>
        <taxon>Bacteria</taxon>
        <taxon>Candidatus Liptoniibacteriota</taxon>
    </lineage>
</organism>